<proteinExistence type="predicted"/>
<evidence type="ECO:0000313" key="1">
    <source>
        <dbReference type="EMBL" id="MBB4122178.1"/>
    </source>
</evidence>
<dbReference type="AlphaFoldDB" id="A0A7W6KIX8"/>
<reference evidence="1 2" key="1">
    <citation type="submission" date="2020-08" db="EMBL/GenBank/DDBJ databases">
        <title>Genomic Encyclopedia of Type Strains, Phase IV (KMG-IV): sequencing the most valuable type-strain genomes for metagenomic binning, comparative biology and taxonomic classification.</title>
        <authorList>
            <person name="Goeker M."/>
        </authorList>
    </citation>
    <scope>NUCLEOTIDE SEQUENCE [LARGE SCALE GENOMIC DNA]</scope>
    <source>
        <strain evidence="1 2">DSM 28101</strain>
    </source>
</reference>
<organism evidence="1 2">
    <name type="scientific">Martelella radicis</name>
    <dbReference type="NCBI Taxonomy" id="1397476"/>
    <lineage>
        <taxon>Bacteria</taxon>
        <taxon>Pseudomonadati</taxon>
        <taxon>Pseudomonadota</taxon>
        <taxon>Alphaproteobacteria</taxon>
        <taxon>Hyphomicrobiales</taxon>
        <taxon>Aurantimonadaceae</taxon>
        <taxon>Martelella</taxon>
    </lineage>
</organism>
<sequence>MTNQYSGECESLRRIELALDTTIEQLREKKKALADRKAVIPREISSLELDLSSIASDIGLALTDIVAAAKSRRLREILIGFGQAAHAVAQVVTEVDDHLARISALRAELRAIEPERIAIAYEITQKTRERQGVIDRQYDLNCPKRPC</sequence>
<protein>
    <submittedName>
        <fullName evidence="1">ActR/RegA family two-component response regulator</fullName>
    </submittedName>
</protein>
<comment type="caution">
    <text evidence="1">The sequence shown here is derived from an EMBL/GenBank/DDBJ whole genome shotgun (WGS) entry which is preliminary data.</text>
</comment>
<accession>A0A7W6KIX8</accession>
<evidence type="ECO:0000313" key="2">
    <source>
        <dbReference type="Proteomes" id="UP000530571"/>
    </source>
</evidence>
<name>A0A7W6KIX8_9HYPH</name>
<dbReference type="RefSeq" id="WP_183485974.1">
    <property type="nucleotide sequence ID" value="NZ_JACIDZ010000006.1"/>
</dbReference>
<dbReference type="Proteomes" id="UP000530571">
    <property type="component" value="Unassembled WGS sequence"/>
</dbReference>
<dbReference type="EMBL" id="JACIDZ010000006">
    <property type="protein sequence ID" value="MBB4122178.1"/>
    <property type="molecule type" value="Genomic_DNA"/>
</dbReference>
<keyword evidence="2" id="KW-1185">Reference proteome</keyword>
<gene>
    <name evidence="1" type="ORF">GGR30_002107</name>
</gene>